<dbReference type="PANTHER" id="PTHR22960">
    <property type="entry name" value="MOLYBDOPTERIN COFACTOR SYNTHESIS PROTEIN A"/>
    <property type="match status" value="1"/>
</dbReference>
<dbReference type="SFLD" id="SFLDS00029">
    <property type="entry name" value="Radical_SAM"/>
    <property type="match status" value="1"/>
</dbReference>
<dbReference type="InterPro" id="IPR000385">
    <property type="entry name" value="MoaA_NifB_PqqE_Fe-S-bd_CS"/>
</dbReference>
<name>A0ABR8MRE6_9BACL</name>
<evidence type="ECO:0000256" key="8">
    <source>
        <dbReference type="ARBA" id="ARBA00023134"/>
    </source>
</evidence>
<dbReference type="InterPro" id="IPR007197">
    <property type="entry name" value="rSAM"/>
</dbReference>
<feature type="binding site" evidence="12">
    <location>
        <position position="31"/>
    </location>
    <ligand>
        <name>S-adenosyl-L-methionine</name>
        <dbReference type="ChEBI" id="CHEBI:59789"/>
    </ligand>
</feature>
<evidence type="ECO:0000256" key="10">
    <source>
        <dbReference type="ARBA" id="ARBA00023239"/>
    </source>
</evidence>
<evidence type="ECO:0000256" key="9">
    <source>
        <dbReference type="ARBA" id="ARBA00023150"/>
    </source>
</evidence>
<evidence type="ECO:0000256" key="5">
    <source>
        <dbReference type="ARBA" id="ARBA00022741"/>
    </source>
</evidence>
<protein>
    <recommendedName>
        <fullName evidence="1 12">GTP 3',8-cyclase</fullName>
        <ecNumber evidence="1 12">4.1.99.22</ecNumber>
    </recommendedName>
    <alternativeName>
        <fullName evidence="12">Molybdenum cofactor biosynthesis protein A</fullName>
    </alternativeName>
</protein>
<dbReference type="InterPro" id="IPR013785">
    <property type="entry name" value="Aldolase_TIM"/>
</dbReference>
<feature type="binding site" evidence="12">
    <location>
        <position position="29"/>
    </location>
    <ligand>
        <name>[4Fe-4S] cluster</name>
        <dbReference type="ChEBI" id="CHEBI:49883"/>
        <label>1</label>
        <note>4Fe-4S-S-AdoMet</note>
    </ligand>
</feature>
<feature type="binding site" evidence="12">
    <location>
        <position position="262"/>
    </location>
    <ligand>
        <name>[4Fe-4S] cluster</name>
        <dbReference type="ChEBI" id="CHEBI:49883"/>
        <label>2</label>
        <note>4Fe-4S-substrate</note>
    </ligand>
</feature>
<dbReference type="PROSITE" id="PS01305">
    <property type="entry name" value="MOAA_NIFB_PQQE"/>
    <property type="match status" value="1"/>
</dbReference>
<evidence type="ECO:0000256" key="11">
    <source>
        <dbReference type="ARBA" id="ARBA00048697"/>
    </source>
</evidence>
<feature type="region of interest" description="Disordered" evidence="13">
    <location>
        <begin position="315"/>
        <end position="335"/>
    </location>
</feature>
<evidence type="ECO:0000256" key="7">
    <source>
        <dbReference type="ARBA" id="ARBA00023014"/>
    </source>
</evidence>
<dbReference type="SFLD" id="SFLDG01067">
    <property type="entry name" value="SPASM/twitch_domain_containing"/>
    <property type="match status" value="1"/>
</dbReference>
<evidence type="ECO:0000256" key="6">
    <source>
        <dbReference type="ARBA" id="ARBA00023004"/>
    </source>
</evidence>
<keyword evidence="9 12" id="KW-0501">Molybdenum cofactor biosynthesis</keyword>
<comment type="function">
    <text evidence="12">Catalyzes the cyclization of GTP to (8S)-3',8-cyclo-7,8-dihydroguanosine 5'-triphosphate.</text>
</comment>
<comment type="cofactor">
    <cofactor evidence="12">
        <name>[4Fe-4S] cluster</name>
        <dbReference type="ChEBI" id="CHEBI:49883"/>
    </cofactor>
    <text evidence="12">Binds 2 [4Fe-4S] clusters. Binds 1 [4Fe-4S] cluster coordinated with 3 cysteines and an exchangeable S-adenosyl-L-methionine and 1 [4Fe-4S] cluster coordinated with 3 cysteines and the GTP-derived substrate.</text>
</comment>
<dbReference type="SFLD" id="SFLDG01386">
    <property type="entry name" value="main_SPASM_domain-containing"/>
    <property type="match status" value="1"/>
</dbReference>
<dbReference type="SMART" id="SM00729">
    <property type="entry name" value="Elp3"/>
    <property type="match status" value="1"/>
</dbReference>
<comment type="caution">
    <text evidence="15">The sequence shown here is derived from an EMBL/GenBank/DDBJ whole genome shotgun (WGS) entry which is preliminary data.</text>
</comment>
<feature type="domain" description="Radical SAM core" evidence="14">
    <location>
        <begin position="9"/>
        <end position="233"/>
    </location>
</feature>
<dbReference type="NCBIfam" id="TIGR02666">
    <property type="entry name" value="moaA"/>
    <property type="match status" value="1"/>
</dbReference>
<feature type="binding site" evidence="12">
    <location>
        <position position="123"/>
    </location>
    <ligand>
        <name>S-adenosyl-L-methionine</name>
        <dbReference type="ChEBI" id="CHEBI:59789"/>
    </ligand>
</feature>
<keyword evidence="6 12" id="KW-0408">Iron</keyword>
<reference evidence="15 16" key="1">
    <citation type="submission" date="2020-09" db="EMBL/GenBank/DDBJ databases">
        <title>Paenibacillus sp. strain PR3 16S rRNA gene Genome sequencing and assembly.</title>
        <authorList>
            <person name="Kim J."/>
        </authorList>
    </citation>
    <scope>NUCLEOTIDE SEQUENCE [LARGE SCALE GENOMIC DNA]</scope>
    <source>
        <strain evidence="15 16">PR3</strain>
    </source>
</reference>
<comment type="similarity">
    <text evidence="12">Belongs to the radical SAM superfamily. MoaA family.</text>
</comment>
<evidence type="ECO:0000256" key="4">
    <source>
        <dbReference type="ARBA" id="ARBA00022723"/>
    </source>
</evidence>
<keyword evidence="10 12" id="KW-0456">Lyase</keyword>
<evidence type="ECO:0000313" key="16">
    <source>
        <dbReference type="Proteomes" id="UP000609346"/>
    </source>
</evidence>
<feature type="binding site" evidence="12">
    <location>
        <position position="18"/>
    </location>
    <ligand>
        <name>GTP</name>
        <dbReference type="ChEBI" id="CHEBI:37565"/>
    </ligand>
</feature>
<feature type="binding site" evidence="12">
    <location>
        <position position="194"/>
    </location>
    <ligand>
        <name>S-adenosyl-L-methionine</name>
        <dbReference type="ChEBI" id="CHEBI:59789"/>
    </ligand>
</feature>
<evidence type="ECO:0000259" key="14">
    <source>
        <dbReference type="PROSITE" id="PS51918"/>
    </source>
</evidence>
<feature type="binding site" evidence="12">
    <location>
        <position position="72"/>
    </location>
    <ligand>
        <name>S-adenosyl-L-methionine</name>
        <dbReference type="ChEBI" id="CHEBI:59789"/>
    </ligand>
</feature>
<comment type="pathway">
    <text evidence="12">Cofactor biosynthesis; molybdopterin biosynthesis.</text>
</comment>
<feature type="binding site" evidence="12">
    <location>
        <position position="99"/>
    </location>
    <ligand>
        <name>GTP</name>
        <dbReference type="ChEBI" id="CHEBI:37565"/>
    </ligand>
</feature>
<dbReference type="Proteomes" id="UP000609346">
    <property type="component" value="Unassembled WGS sequence"/>
</dbReference>
<dbReference type="InterPro" id="IPR006638">
    <property type="entry name" value="Elp3/MiaA/NifB-like_rSAM"/>
</dbReference>
<feature type="binding site" evidence="12">
    <location>
        <begin position="264"/>
        <end position="266"/>
    </location>
    <ligand>
        <name>GTP</name>
        <dbReference type="ChEBI" id="CHEBI:37565"/>
    </ligand>
</feature>
<proteinExistence type="inferred from homology"/>
<feature type="binding site" evidence="12">
    <location>
        <position position="276"/>
    </location>
    <ligand>
        <name>[4Fe-4S] cluster</name>
        <dbReference type="ChEBI" id="CHEBI:49883"/>
        <label>2</label>
        <note>4Fe-4S-substrate</note>
    </ligand>
</feature>
<dbReference type="InterPro" id="IPR040064">
    <property type="entry name" value="MoaA-like"/>
</dbReference>
<gene>
    <name evidence="12 15" type="primary">moaA</name>
    <name evidence="15" type="ORF">H8B09_07355</name>
</gene>
<feature type="binding site" evidence="12">
    <location>
        <position position="25"/>
    </location>
    <ligand>
        <name>[4Fe-4S] cluster</name>
        <dbReference type="ChEBI" id="CHEBI:49883"/>
        <label>1</label>
        <note>4Fe-4S-S-AdoMet</note>
    </ligand>
</feature>
<dbReference type="Pfam" id="PF04055">
    <property type="entry name" value="Radical_SAM"/>
    <property type="match status" value="1"/>
</dbReference>
<keyword evidence="7 12" id="KW-0411">Iron-sulfur</keyword>
<keyword evidence="2 12" id="KW-0004">4Fe-4S</keyword>
<dbReference type="SUPFAM" id="SSF102114">
    <property type="entry name" value="Radical SAM enzymes"/>
    <property type="match status" value="1"/>
</dbReference>
<evidence type="ECO:0000313" key="15">
    <source>
        <dbReference type="EMBL" id="MBD3918563.1"/>
    </source>
</evidence>
<accession>A0ABR8MRE6</accession>
<sequence>MHKNLLVDPFGRVHDYLRISVTDHCNLRCVYCMPEEGMKFDPDHRLMTYEEITEIVQVLAPLGIKKLRITGGEPLVRKGLDRLIEYLSAIPGIEDIALSTNGIYLAQFADRLKASGLTRVNISLDSLVPEKFAMITRGGDVRKVLEGLQASYQVGFLPIKLNVVLMKGVNDNEVAQFLRMSHEQPIHIRFIEYMPIGNDGVSWKTGYVPLSHVLDTCTELGWAYERHEDIYGSGPATTYQLEGAAGTFGLIRPISDHFCGSCNRLRLTADGHIKACLYWQDEYNVRQHIGDTAAIESLFRSALARKPQTHEMAKALSGEAQSGVPTIRRMSQIGG</sequence>
<dbReference type="RefSeq" id="WP_191202886.1">
    <property type="nucleotide sequence ID" value="NZ_JACXZA010000002.1"/>
</dbReference>
<dbReference type="EMBL" id="JACXZA010000002">
    <property type="protein sequence ID" value="MBD3918563.1"/>
    <property type="molecule type" value="Genomic_DNA"/>
</dbReference>
<keyword evidence="4 12" id="KW-0479">Metal-binding</keyword>
<keyword evidence="5 12" id="KW-0547">Nucleotide-binding</keyword>
<evidence type="ECO:0000256" key="13">
    <source>
        <dbReference type="SAM" id="MobiDB-lite"/>
    </source>
</evidence>
<dbReference type="CDD" id="cd01335">
    <property type="entry name" value="Radical_SAM"/>
    <property type="match status" value="1"/>
</dbReference>
<dbReference type="PANTHER" id="PTHR22960:SF0">
    <property type="entry name" value="MOLYBDENUM COFACTOR BIOSYNTHESIS PROTEIN 1"/>
    <property type="match status" value="1"/>
</dbReference>
<keyword evidence="3 12" id="KW-0949">S-adenosyl-L-methionine</keyword>
<keyword evidence="16" id="KW-1185">Reference proteome</keyword>
<evidence type="ECO:0000256" key="1">
    <source>
        <dbReference type="ARBA" id="ARBA00012167"/>
    </source>
</evidence>
<dbReference type="Gene3D" id="3.20.20.70">
    <property type="entry name" value="Aldolase class I"/>
    <property type="match status" value="1"/>
</dbReference>
<feature type="binding site" evidence="12">
    <location>
        <position position="68"/>
    </location>
    <ligand>
        <name>GTP</name>
        <dbReference type="ChEBI" id="CHEBI:37565"/>
    </ligand>
</feature>
<organism evidence="15 16">
    <name type="scientific">Paenibacillus terricola</name>
    <dbReference type="NCBI Taxonomy" id="2763503"/>
    <lineage>
        <taxon>Bacteria</taxon>
        <taxon>Bacillati</taxon>
        <taxon>Bacillota</taxon>
        <taxon>Bacilli</taxon>
        <taxon>Bacillales</taxon>
        <taxon>Paenibacillaceae</taxon>
        <taxon>Paenibacillus</taxon>
    </lineage>
</organism>
<feature type="binding site" evidence="12">
    <location>
        <position position="160"/>
    </location>
    <ligand>
        <name>GTP</name>
        <dbReference type="ChEBI" id="CHEBI:37565"/>
    </ligand>
</feature>
<evidence type="ECO:0000256" key="2">
    <source>
        <dbReference type="ARBA" id="ARBA00022485"/>
    </source>
</evidence>
<comment type="subunit">
    <text evidence="12">Monomer and homodimer.</text>
</comment>
<keyword evidence="8 12" id="KW-0342">GTP-binding</keyword>
<dbReference type="InterPro" id="IPR013483">
    <property type="entry name" value="MoaA"/>
</dbReference>
<dbReference type="NCBIfam" id="NF001199">
    <property type="entry name" value="PRK00164.2-1"/>
    <property type="match status" value="1"/>
</dbReference>
<feature type="binding site" evidence="12">
    <location>
        <position position="32"/>
    </location>
    <ligand>
        <name>[4Fe-4S] cluster</name>
        <dbReference type="ChEBI" id="CHEBI:49883"/>
        <label>1</label>
        <note>4Fe-4S-S-AdoMet</note>
    </ligand>
</feature>
<dbReference type="InterPro" id="IPR010505">
    <property type="entry name" value="MoaA_twitch"/>
</dbReference>
<dbReference type="Pfam" id="PF06463">
    <property type="entry name" value="Mob_synth_C"/>
    <property type="match status" value="1"/>
</dbReference>
<dbReference type="InterPro" id="IPR050105">
    <property type="entry name" value="MoCo_biosynth_MoaA/MoaC"/>
</dbReference>
<dbReference type="EC" id="4.1.99.22" evidence="1 12"/>
<dbReference type="InterPro" id="IPR058240">
    <property type="entry name" value="rSAM_sf"/>
</dbReference>
<dbReference type="HAMAP" id="MF_01225_B">
    <property type="entry name" value="MoaA_B"/>
    <property type="match status" value="1"/>
</dbReference>
<dbReference type="PROSITE" id="PS51918">
    <property type="entry name" value="RADICAL_SAM"/>
    <property type="match status" value="1"/>
</dbReference>
<dbReference type="CDD" id="cd21117">
    <property type="entry name" value="Twitch_MoaA"/>
    <property type="match status" value="1"/>
</dbReference>
<feature type="binding site" evidence="12">
    <location>
        <position position="259"/>
    </location>
    <ligand>
        <name>[4Fe-4S] cluster</name>
        <dbReference type="ChEBI" id="CHEBI:49883"/>
        <label>2</label>
        <note>4Fe-4S-substrate</note>
    </ligand>
</feature>
<evidence type="ECO:0000256" key="12">
    <source>
        <dbReference type="HAMAP-Rule" id="MF_01225"/>
    </source>
</evidence>
<comment type="catalytic activity">
    <reaction evidence="11 12">
        <text>GTP + AH2 + S-adenosyl-L-methionine = (8S)-3',8-cyclo-7,8-dihydroguanosine 5'-triphosphate + 5'-deoxyadenosine + L-methionine + A + H(+)</text>
        <dbReference type="Rhea" id="RHEA:49576"/>
        <dbReference type="ChEBI" id="CHEBI:13193"/>
        <dbReference type="ChEBI" id="CHEBI:15378"/>
        <dbReference type="ChEBI" id="CHEBI:17319"/>
        <dbReference type="ChEBI" id="CHEBI:17499"/>
        <dbReference type="ChEBI" id="CHEBI:37565"/>
        <dbReference type="ChEBI" id="CHEBI:57844"/>
        <dbReference type="ChEBI" id="CHEBI:59789"/>
        <dbReference type="ChEBI" id="CHEBI:131766"/>
        <dbReference type="EC" id="4.1.99.22"/>
    </reaction>
</comment>
<evidence type="ECO:0000256" key="3">
    <source>
        <dbReference type="ARBA" id="ARBA00022691"/>
    </source>
</evidence>
<dbReference type="SFLD" id="SFLDG01383">
    <property type="entry name" value="cyclic_pyranopterin_phosphate"/>
    <property type="match status" value="1"/>
</dbReference>